<organism evidence="3 4">
    <name type="scientific">Syncephalastrum racemosum</name>
    <name type="common">Filamentous fungus</name>
    <dbReference type="NCBI Taxonomy" id="13706"/>
    <lineage>
        <taxon>Eukaryota</taxon>
        <taxon>Fungi</taxon>
        <taxon>Fungi incertae sedis</taxon>
        <taxon>Mucoromycota</taxon>
        <taxon>Mucoromycotina</taxon>
        <taxon>Mucoromycetes</taxon>
        <taxon>Mucorales</taxon>
        <taxon>Syncephalastraceae</taxon>
        <taxon>Syncephalastrum</taxon>
    </lineage>
</organism>
<protein>
    <submittedName>
        <fullName evidence="3">Uncharacterized protein</fullName>
    </submittedName>
</protein>
<keyword evidence="2" id="KW-0472">Membrane</keyword>
<evidence type="ECO:0000313" key="4">
    <source>
        <dbReference type="Proteomes" id="UP000242180"/>
    </source>
</evidence>
<keyword evidence="2" id="KW-1133">Transmembrane helix</keyword>
<accession>A0A1X2H2W3</accession>
<dbReference type="AlphaFoldDB" id="A0A1X2H2W3"/>
<keyword evidence="4" id="KW-1185">Reference proteome</keyword>
<name>A0A1X2H2W3_SYNRA</name>
<sequence length="194" mass="22361">MAEQSTSTETARNQSPDRRRTTKQNGRPDDKDDGRHNHALSVPSPSISWPGGAAPPHTYHYHPHYRERLSIRKLVHLIVGYILVGCLTALAIGFLFSIFLVLRVLDDLIQRLIPGRLWRTLRHHLRTIDWPAQIGQWSLRLASLAEWEKNKRASWAYSQRFAHIDGHRLHGFMYSCTSYLSNYLNAIQTKQSSV</sequence>
<feature type="region of interest" description="Disordered" evidence="1">
    <location>
        <begin position="1"/>
        <end position="50"/>
    </location>
</feature>
<evidence type="ECO:0000256" key="2">
    <source>
        <dbReference type="SAM" id="Phobius"/>
    </source>
</evidence>
<dbReference type="Proteomes" id="UP000242180">
    <property type="component" value="Unassembled WGS sequence"/>
</dbReference>
<dbReference type="InParanoid" id="A0A1X2H2W3"/>
<dbReference type="OrthoDB" id="2275701at2759"/>
<feature type="transmembrane region" description="Helical" evidence="2">
    <location>
        <begin position="74"/>
        <end position="102"/>
    </location>
</feature>
<proteinExistence type="predicted"/>
<feature type="compositionally biased region" description="Basic and acidic residues" evidence="1">
    <location>
        <begin position="26"/>
        <end position="36"/>
    </location>
</feature>
<feature type="compositionally biased region" description="Polar residues" evidence="1">
    <location>
        <begin position="1"/>
        <end position="14"/>
    </location>
</feature>
<reference evidence="3 4" key="1">
    <citation type="submission" date="2016-07" db="EMBL/GenBank/DDBJ databases">
        <title>Pervasive Adenine N6-methylation of Active Genes in Fungi.</title>
        <authorList>
            <consortium name="DOE Joint Genome Institute"/>
            <person name="Mondo S.J."/>
            <person name="Dannebaum R.O."/>
            <person name="Kuo R.C."/>
            <person name="Labutti K."/>
            <person name="Haridas S."/>
            <person name="Kuo A."/>
            <person name="Salamov A."/>
            <person name="Ahrendt S.R."/>
            <person name="Lipzen A."/>
            <person name="Sullivan W."/>
            <person name="Andreopoulos W.B."/>
            <person name="Clum A."/>
            <person name="Lindquist E."/>
            <person name="Daum C."/>
            <person name="Ramamoorthy G.K."/>
            <person name="Gryganskyi A."/>
            <person name="Culley D."/>
            <person name="Magnuson J.K."/>
            <person name="James T.Y."/>
            <person name="O'Malley M.A."/>
            <person name="Stajich J.E."/>
            <person name="Spatafora J.W."/>
            <person name="Visel A."/>
            <person name="Grigoriev I.V."/>
        </authorList>
    </citation>
    <scope>NUCLEOTIDE SEQUENCE [LARGE SCALE GENOMIC DNA]</scope>
    <source>
        <strain evidence="3 4">NRRL 2496</strain>
    </source>
</reference>
<evidence type="ECO:0000256" key="1">
    <source>
        <dbReference type="SAM" id="MobiDB-lite"/>
    </source>
</evidence>
<dbReference type="EMBL" id="MCGN01000010">
    <property type="protein sequence ID" value="ORY92125.1"/>
    <property type="molecule type" value="Genomic_DNA"/>
</dbReference>
<evidence type="ECO:0000313" key="3">
    <source>
        <dbReference type="EMBL" id="ORY92125.1"/>
    </source>
</evidence>
<gene>
    <name evidence="3" type="ORF">BCR43DRAFT_497835</name>
</gene>
<keyword evidence="2" id="KW-0812">Transmembrane</keyword>
<comment type="caution">
    <text evidence="3">The sequence shown here is derived from an EMBL/GenBank/DDBJ whole genome shotgun (WGS) entry which is preliminary data.</text>
</comment>